<dbReference type="Proteomes" id="UP001642409">
    <property type="component" value="Unassembled WGS sequence"/>
</dbReference>
<keyword evidence="3" id="KW-1185">Reference proteome</keyword>
<reference evidence="2 3" key="2">
    <citation type="submission" date="2024-07" db="EMBL/GenBank/DDBJ databases">
        <authorList>
            <person name="Akdeniz Z."/>
        </authorList>
    </citation>
    <scope>NUCLEOTIDE SEQUENCE [LARGE SCALE GENOMIC DNA]</scope>
</reference>
<dbReference type="EMBL" id="CAXDID020000217">
    <property type="protein sequence ID" value="CAL6057951.1"/>
    <property type="molecule type" value="Genomic_DNA"/>
</dbReference>
<evidence type="ECO:0000313" key="2">
    <source>
        <dbReference type="EMBL" id="CAL6057951.1"/>
    </source>
</evidence>
<organism evidence="1">
    <name type="scientific">Hexamita inflata</name>
    <dbReference type="NCBI Taxonomy" id="28002"/>
    <lineage>
        <taxon>Eukaryota</taxon>
        <taxon>Metamonada</taxon>
        <taxon>Diplomonadida</taxon>
        <taxon>Hexamitidae</taxon>
        <taxon>Hexamitinae</taxon>
        <taxon>Hexamita</taxon>
    </lineage>
</organism>
<comment type="caution">
    <text evidence="1">The sequence shown here is derived from an EMBL/GenBank/DDBJ whole genome shotgun (WGS) entry which is preliminary data.</text>
</comment>
<sequence length="165" mass="18497">MDQEISFEQRIQRHLVDARFHINEQTTKILKSSFSQSVVKCGSNELILYQRGRSAFAVWTRLPTPAATRECSLAVCATSVNLNILLTESTTPMLDIDQERGHAVRKVQPADLELSSAVLPFANIRANFGDIQIVVSSDNLNQAQYVLQQITVDAKLLKYSVYTIN</sequence>
<gene>
    <name evidence="1" type="ORF">HINF_LOCUS32896</name>
    <name evidence="2" type="ORF">HINF_LOCUS47841</name>
</gene>
<name>A0AA86UAP6_9EUKA</name>
<dbReference type="AlphaFoldDB" id="A0AA86UAP6"/>
<evidence type="ECO:0000313" key="3">
    <source>
        <dbReference type="Proteomes" id="UP001642409"/>
    </source>
</evidence>
<dbReference type="EMBL" id="CATOUU010000742">
    <property type="protein sequence ID" value="CAI9945251.1"/>
    <property type="molecule type" value="Genomic_DNA"/>
</dbReference>
<reference evidence="1" key="1">
    <citation type="submission" date="2023-06" db="EMBL/GenBank/DDBJ databases">
        <authorList>
            <person name="Kurt Z."/>
        </authorList>
    </citation>
    <scope>NUCLEOTIDE SEQUENCE</scope>
</reference>
<evidence type="ECO:0000313" key="1">
    <source>
        <dbReference type="EMBL" id="CAI9945251.1"/>
    </source>
</evidence>
<protein>
    <submittedName>
        <fullName evidence="2">Hypothetical_protein</fullName>
    </submittedName>
</protein>
<accession>A0AA86UAP6</accession>
<proteinExistence type="predicted"/>